<organism evidence="10 11">
    <name type="scientific">Oxalobacter formigenes OXCC13</name>
    <dbReference type="NCBI Taxonomy" id="556269"/>
    <lineage>
        <taxon>Bacteria</taxon>
        <taxon>Pseudomonadati</taxon>
        <taxon>Pseudomonadota</taxon>
        <taxon>Betaproteobacteria</taxon>
        <taxon>Burkholderiales</taxon>
        <taxon>Oxalobacteraceae</taxon>
        <taxon>Oxalobacter</taxon>
    </lineage>
</organism>
<dbReference type="Gene3D" id="3.30.70.580">
    <property type="entry name" value="Pseudouridine synthase I, catalytic domain, N-terminal subdomain"/>
    <property type="match status" value="1"/>
</dbReference>
<evidence type="ECO:0000256" key="5">
    <source>
        <dbReference type="ARBA" id="ARBA00037590"/>
    </source>
</evidence>
<dbReference type="HOGENOM" id="CLU_024979_1_2_4"/>
<evidence type="ECO:0000259" key="9">
    <source>
        <dbReference type="Pfam" id="PF01479"/>
    </source>
</evidence>
<evidence type="ECO:0000256" key="4">
    <source>
        <dbReference type="ARBA" id="ARBA00036749"/>
    </source>
</evidence>
<dbReference type="Proteomes" id="UP000005089">
    <property type="component" value="Unassembled WGS sequence"/>
</dbReference>
<dbReference type="InterPro" id="IPR002942">
    <property type="entry name" value="S4_RNA-bd"/>
</dbReference>
<dbReference type="InterPro" id="IPR020103">
    <property type="entry name" value="PsdUridine_synth_cat_dom_sf"/>
</dbReference>
<reference evidence="10 11" key="1">
    <citation type="submission" date="2009-02" db="EMBL/GenBank/DDBJ databases">
        <title>The Genome Sequence of Oxalobacter formigenes OXCC13.</title>
        <authorList>
            <consortium name="The Broad Institute Genome Sequencing Platform"/>
            <person name="Ward D."/>
            <person name="Young S.K."/>
            <person name="Kodira C.D."/>
            <person name="Zeng Q."/>
            <person name="Koehrsen M."/>
            <person name="Alvarado L."/>
            <person name="Berlin A."/>
            <person name="Borenstein D."/>
            <person name="Chen Z."/>
            <person name="Engels R."/>
            <person name="Freedman E."/>
            <person name="Gellesch M."/>
            <person name="Goldberg J."/>
            <person name="Griggs A."/>
            <person name="Gujja S."/>
            <person name="Heiman D."/>
            <person name="Hepburn T."/>
            <person name="Howarth C."/>
            <person name="Jen D."/>
            <person name="Larson L."/>
            <person name="Lewis B."/>
            <person name="Mehta T."/>
            <person name="Park D."/>
            <person name="Pearson M."/>
            <person name="Roberts A."/>
            <person name="Saif S."/>
            <person name="Shea T."/>
            <person name="Shenoy N."/>
            <person name="Sisk P."/>
            <person name="Stolte C."/>
            <person name="Sykes S."/>
            <person name="Walk T."/>
            <person name="White J."/>
            <person name="Yandava C."/>
            <person name="Allison M.J."/>
            <person name="Lander E."/>
            <person name="Nusbaum C."/>
            <person name="Galagan J."/>
            <person name="Birren B."/>
        </authorList>
    </citation>
    <scope>NUCLEOTIDE SEQUENCE [LARGE SCALE GENOMIC DNA]</scope>
    <source>
        <strain evidence="10 11">OXCC13</strain>
    </source>
</reference>
<evidence type="ECO:0000313" key="10">
    <source>
        <dbReference type="EMBL" id="EEO30581.1"/>
    </source>
</evidence>
<dbReference type="EC" id="5.4.99.-" evidence="7"/>
<feature type="domain" description="RNA-binding S4" evidence="9">
    <location>
        <begin position="7"/>
        <end position="45"/>
    </location>
</feature>
<keyword evidence="11" id="KW-1185">Reference proteome</keyword>
<keyword evidence="2 6" id="KW-0694">RNA-binding</keyword>
<dbReference type="PANTHER" id="PTHR47683">
    <property type="entry name" value="PSEUDOURIDINE SYNTHASE FAMILY PROTEIN-RELATED"/>
    <property type="match status" value="1"/>
</dbReference>
<evidence type="ECO:0000313" key="11">
    <source>
        <dbReference type="Proteomes" id="UP000005089"/>
    </source>
</evidence>
<dbReference type="GO" id="GO:0003723">
    <property type="term" value="F:RNA binding"/>
    <property type="evidence" value="ECO:0007669"/>
    <property type="project" value="UniProtKB-KW"/>
</dbReference>
<dbReference type="CDD" id="cd02553">
    <property type="entry name" value="PseudoU_synth_RsuA"/>
    <property type="match status" value="1"/>
</dbReference>
<dbReference type="GO" id="GO:0160136">
    <property type="term" value="F:16S rRNA pseudouridine(516) synthase activity"/>
    <property type="evidence" value="ECO:0007669"/>
    <property type="project" value="UniProtKB-EC"/>
</dbReference>
<comment type="function">
    <text evidence="5">Responsible for synthesis of pseudouridine from uracil-516 in 16S ribosomal RNA.</text>
</comment>
<sequence length="242" mass="27655">MPTMEMTLEKILQRQGFGSRKLCRTLVRQGRVHAGDVVCTDPDRRFETDALHFSVDGEDWVYREHLYIVLNKPSGFECSHQPQHHSSVFTLFPTQFIQRGLQCVGRLDQDTTGLLLLSDDGDFIHRYTSPKKKVPKVYEISTNAEIDESQLEKLKNGVQLKDETGMTKALSCESFDEYRMRLVIAEGKYHQVKRMVAAAGNRVEKLHRSAIGGFALEESLPAGEWRYLDVNDLNKLDEPLDP</sequence>
<dbReference type="Pfam" id="PF01479">
    <property type="entry name" value="S4"/>
    <property type="match status" value="1"/>
</dbReference>
<dbReference type="Gene3D" id="3.30.70.1560">
    <property type="entry name" value="Alpha-L RNA-binding motif"/>
    <property type="match status" value="1"/>
</dbReference>
<name>C3XBK5_OXAFO</name>
<dbReference type="InterPro" id="IPR006145">
    <property type="entry name" value="PsdUridine_synth_RsuA/RluA"/>
</dbReference>
<evidence type="ECO:0000256" key="6">
    <source>
        <dbReference type="PROSITE-ProRule" id="PRU00182"/>
    </source>
</evidence>
<dbReference type="InterPro" id="IPR036986">
    <property type="entry name" value="S4_RNA-bd_sf"/>
</dbReference>
<gene>
    <name evidence="10" type="ORF">OFBG_01609</name>
</gene>
<dbReference type="InterPro" id="IPR050343">
    <property type="entry name" value="RsuA_PseudoU_synthase"/>
</dbReference>
<comment type="similarity">
    <text evidence="1 7">Belongs to the pseudouridine synthase RsuA family.</text>
</comment>
<comment type="catalytic activity">
    <reaction evidence="4">
        <text>uridine(516) in 16S rRNA = pseudouridine(516) in 16S rRNA</text>
        <dbReference type="Rhea" id="RHEA:38867"/>
        <dbReference type="Rhea" id="RHEA-COMP:10089"/>
        <dbReference type="Rhea" id="RHEA-COMP:10090"/>
        <dbReference type="ChEBI" id="CHEBI:65314"/>
        <dbReference type="ChEBI" id="CHEBI:65315"/>
        <dbReference type="EC" id="5.4.99.19"/>
    </reaction>
</comment>
<evidence type="ECO:0000259" key="8">
    <source>
        <dbReference type="Pfam" id="PF00849"/>
    </source>
</evidence>
<dbReference type="PANTHER" id="PTHR47683:SF4">
    <property type="entry name" value="PSEUDOURIDINE SYNTHASE"/>
    <property type="match status" value="1"/>
</dbReference>
<dbReference type="PROSITE" id="PS01149">
    <property type="entry name" value="PSI_RSU"/>
    <property type="match status" value="1"/>
</dbReference>
<keyword evidence="3 7" id="KW-0413">Isomerase</keyword>
<feature type="domain" description="Pseudouridine synthase RsuA/RluA-like" evidence="8">
    <location>
        <begin position="67"/>
        <end position="198"/>
    </location>
</feature>
<dbReference type="InterPro" id="IPR018496">
    <property type="entry name" value="PsdUridine_synth_RsuA/RluB_CS"/>
</dbReference>
<dbReference type="PROSITE" id="PS50889">
    <property type="entry name" value="S4"/>
    <property type="match status" value="1"/>
</dbReference>
<dbReference type="InterPro" id="IPR000748">
    <property type="entry name" value="PsdUridine_synth_RsuA/RluB/E/F"/>
</dbReference>
<evidence type="ECO:0000256" key="2">
    <source>
        <dbReference type="ARBA" id="ARBA00022884"/>
    </source>
</evidence>
<dbReference type="NCBIfam" id="TIGR00093">
    <property type="entry name" value="pseudouridine synthase"/>
    <property type="match status" value="1"/>
</dbReference>
<protein>
    <recommendedName>
        <fullName evidence="7">Pseudouridine synthase</fullName>
        <ecNumber evidence="7">5.4.99.-</ecNumber>
    </recommendedName>
</protein>
<dbReference type="SUPFAM" id="SSF55174">
    <property type="entry name" value="Alpha-L RNA-binding motif"/>
    <property type="match status" value="1"/>
</dbReference>
<dbReference type="GO" id="GO:0000455">
    <property type="term" value="P:enzyme-directed rRNA pseudouridine synthesis"/>
    <property type="evidence" value="ECO:0007669"/>
    <property type="project" value="UniProtKB-ARBA"/>
</dbReference>
<dbReference type="InterPro" id="IPR020094">
    <property type="entry name" value="TruA/RsuA/RluB/E/F_N"/>
</dbReference>
<evidence type="ECO:0000256" key="7">
    <source>
        <dbReference type="RuleBase" id="RU003887"/>
    </source>
</evidence>
<dbReference type="STRING" id="847.BRW83_0483"/>
<dbReference type="InterPro" id="IPR042092">
    <property type="entry name" value="PsdUridine_s_RsuA/RluB/E/F_cat"/>
</dbReference>
<dbReference type="AlphaFoldDB" id="C3XBK5"/>
<evidence type="ECO:0000256" key="3">
    <source>
        <dbReference type="ARBA" id="ARBA00023235"/>
    </source>
</evidence>
<dbReference type="eggNOG" id="COG1187">
    <property type="taxonomic scope" value="Bacteria"/>
</dbReference>
<dbReference type="SUPFAM" id="SSF55120">
    <property type="entry name" value="Pseudouridine synthase"/>
    <property type="match status" value="1"/>
</dbReference>
<dbReference type="Pfam" id="PF00849">
    <property type="entry name" value="PseudoU_synth_2"/>
    <property type="match status" value="1"/>
</dbReference>
<proteinExistence type="inferred from homology"/>
<evidence type="ECO:0000256" key="1">
    <source>
        <dbReference type="ARBA" id="ARBA00008348"/>
    </source>
</evidence>
<dbReference type="EMBL" id="GG658170">
    <property type="protein sequence ID" value="EEO30581.1"/>
    <property type="molecule type" value="Genomic_DNA"/>
</dbReference>
<accession>C3XBK5</accession>
<dbReference type="CDD" id="cd00165">
    <property type="entry name" value="S4"/>
    <property type="match status" value="1"/>
</dbReference>
<dbReference type="Gene3D" id="3.10.290.10">
    <property type="entry name" value="RNA-binding S4 domain"/>
    <property type="match status" value="1"/>
</dbReference>